<evidence type="ECO:0000313" key="8">
    <source>
        <dbReference type="EMBL" id="PZX43177.1"/>
    </source>
</evidence>
<dbReference type="InterPro" id="IPR011990">
    <property type="entry name" value="TPR-like_helical_dom_sf"/>
</dbReference>
<evidence type="ECO:0000256" key="2">
    <source>
        <dbReference type="ARBA" id="ARBA00006275"/>
    </source>
</evidence>
<keyword evidence="4" id="KW-0472">Membrane</keyword>
<dbReference type="SUPFAM" id="SSF48452">
    <property type="entry name" value="TPR-like"/>
    <property type="match status" value="1"/>
</dbReference>
<dbReference type="PROSITE" id="PS51257">
    <property type="entry name" value="PROKAR_LIPOPROTEIN"/>
    <property type="match status" value="1"/>
</dbReference>
<dbReference type="Pfam" id="PF14322">
    <property type="entry name" value="SusD-like_3"/>
    <property type="match status" value="1"/>
</dbReference>
<evidence type="ECO:0000256" key="1">
    <source>
        <dbReference type="ARBA" id="ARBA00004442"/>
    </source>
</evidence>
<dbReference type="Proteomes" id="UP000248584">
    <property type="component" value="Unassembled WGS sequence"/>
</dbReference>
<dbReference type="Gene3D" id="1.25.40.390">
    <property type="match status" value="1"/>
</dbReference>
<dbReference type="InterPro" id="IPR012944">
    <property type="entry name" value="SusD_RagB_dom"/>
</dbReference>
<keyword evidence="9" id="KW-1185">Reference proteome</keyword>
<gene>
    <name evidence="8" type="ORF">LX97_00177</name>
</gene>
<proteinExistence type="inferred from homology"/>
<dbReference type="Pfam" id="PF07980">
    <property type="entry name" value="SusD_RagB"/>
    <property type="match status" value="1"/>
</dbReference>
<accession>A0ABX5PZG4</accession>
<keyword evidence="5" id="KW-0998">Cell outer membrane</keyword>
<name>A0ABX5PZG4_9FLAO</name>
<evidence type="ECO:0000256" key="4">
    <source>
        <dbReference type="ARBA" id="ARBA00023136"/>
    </source>
</evidence>
<evidence type="ECO:0000259" key="6">
    <source>
        <dbReference type="Pfam" id="PF07980"/>
    </source>
</evidence>
<sequence length="495" mass="55808">MKNYIIKISAVLAIIVGFQSCDDPIDLQPISEIGADEFYANTNEVNLAVIGIYNSLHLKQIDEWIVTELRSDNTQMSFDNSVNANVPYRQLDRFVSNPLNEFTASYWRASYKTIGLSNHVLENLVVVDDPTLAAQYEGEARYLRAHSLFNLVRLYGGVFIVTETIDAQQARNQERRSIEEAYEVIIEDLEFAYNNLPESYGDSEIGRATKWAAGAELGKALLTEGSPANLIRAETVLRDVATTSGKRLLNDYEQVFSPNNEFNDEILFAVRYQSGLLGLGSPFANLFSPLQSENAVIFGGGDELNVPTEGMELIYSTNDPRARVNFETSWVDNSGNTNLERFVSKYNSNFSNVDDAPNDWVISRYADVIMLLAEAINENNGGPTAEAIGYIDEVKLRANQSPLTTAQTSTYFDFKLAIEEERRREFAFENHRWFDLVRTNRAVTVMNNHFTSDFQYNDPNSPEFNTAPIQQFQTLLPIPQFEIDLNPSVAQNVGY</sequence>
<dbReference type="RefSeq" id="WP_015360979.1">
    <property type="nucleotide sequence ID" value="NZ_QKZR01000001.1"/>
</dbReference>
<protein>
    <submittedName>
        <fullName evidence="8">Outer membrane starch-binding protein</fullName>
    </submittedName>
</protein>
<comment type="subcellular location">
    <subcellularLocation>
        <location evidence="1">Cell outer membrane</location>
    </subcellularLocation>
</comment>
<evidence type="ECO:0000256" key="3">
    <source>
        <dbReference type="ARBA" id="ARBA00022729"/>
    </source>
</evidence>
<evidence type="ECO:0000259" key="7">
    <source>
        <dbReference type="Pfam" id="PF14322"/>
    </source>
</evidence>
<dbReference type="EMBL" id="QKZR01000001">
    <property type="protein sequence ID" value="PZX43177.1"/>
    <property type="molecule type" value="Genomic_DNA"/>
</dbReference>
<reference evidence="8 9" key="1">
    <citation type="submission" date="2018-06" db="EMBL/GenBank/DDBJ databases">
        <title>Genomic Encyclopedia of Archaeal and Bacterial Type Strains, Phase II (KMG-II): from individual species to whole genera.</title>
        <authorList>
            <person name="Goeker M."/>
        </authorList>
    </citation>
    <scope>NUCLEOTIDE SEQUENCE [LARGE SCALE GENOMIC DNA]</scope>
    <source>
        <strain evidence="8 9">DSM 17205</strain>
    </source>
</reference>
<dbReference type="CDD" id="cd08977">
    <property type="entry name" value="SusD"/>
    <property type="match status" value="1"/>
</dbReference>
<comment type="caution">
    <text evidence="8">The sequence shown here is derived from an EMBL/GenBank/DDBJ whole genome shotgun (WGS) entry which is preliminary data.</text>
</comment>
<organism evidence="8 9">
    <name type="scientific">Nonlabens dokdonensis</name>
    <dbReference type="NCBI Taxonomy" id="328515"/>
    <lineage>
        <taxon>Bacteria</taxon>
        <taxon>Pseudomonadati</taxon>
        <taxon>Bacteroidota</taxon>
        <taxon>Flavobacteriia</taxon>
        <taxon>Flavobacteriales</taxon>
        <taxon>Flavobacteriaceae</taxon>
        <taxon>Nonlabens</taxon>
    </lineage>
</organism>
<keyword evidence="3" id="KW-0732">Signal</keyword>
<comment type="similarity">
    <text evidence="2">Belongs to the SusD family.</text>
</comment>
<evidence type="ECO:0000256" key="5">
    <source>
        <dbReference type="ARBA" id="ARBA00023237"/>
    </source>
</evidence>
<evidence type="ECO:0000313" key="9">
    <source>
        <dbReference type="Proteomes" id="UP000248584"/>
    </source>
</evidence>
<feature type="domain" description="SusD-like N-terminal" evidence="7">
    <location>
        <begin position="60"/>
        <end position="219"/>
    </location>
</feature>
<dbReference type="InterPro" id="IPR033985">
    <property type="entry name" value="SusD-like_N"/>
</dbReference>
<feature type="domain" description="RagB/SusD" evidence="6">
    <location>
        <begin position="338"/>
        <end position="495"/>
    </location>
</feature>